<dbReference type="STRING" id="1224164.B843_07860"/>
<dbReference type="InterPro" id="IPR002121">
    <property type="entry name" value="HRDC_dom"/>
</dbReference>
<dbReference type="InterPro" id="IPR002562">
    <property type="entry name" value="3'-5'_exonuclease_dom"/>
</dbReference>
<dbReference type="GO" id="GO:0003676">
    <property type="term" value="F:nucleic acid binding"/>
    <property type="evidence" value="ECO:0007669"/>
    <property type="project" value="InterPro"/>
</dbReference>
<dbReference type="GO" id="GO:0006139">
    <property type="term" value="P:nucleobase-containing compound metabolic process"/>
    <property type="evidence" value="ECO:0007669"/>
    <property type="project" value="InterPro"/>
</dbReference>
<dbReference type="InterPro" id="IPR012337">
    <property type="entry name" value="RNaseH-like_sf"/>
</dbReference>
<dbReference type="PATRIC" id="fig|1224164.3.peg.1581"/>
<dbReference type="InterPro" id="IPR036397">
    <property type="entry name" value="RNaseH_sf"/>
</dbReference>
<organism evidence="2 3">
    <name type="scientific">Corynebacterium vitaeruminis DSM 20294</name>
    <dbReference type="NCBI Taxonomy" id="1224164"/>
    <lineage>
        <taxon>Bacteria</taxon>
        <taxon>Bacillati</taxon>
        <taxon>Actinomycetota</taxon>
        <taxon>Actinomycetes</taxon>
        <taxon>Mycobacteriales</taxon>
        <taxon>Corynebacteriaceae</taxon>
        <taxon>Corynebacterium</taxon>
    </lineage>
</organism>
<dbReference type="RefSeq" id="WP_025252975.1">
    <property type="nucleotide sequence ID" value="NZ_CP004353.1"/>
</dbReference>
<name>W5Y190_9CORY</name>
<dbReference type="CDD" id="cd06142">
    <property type="entry name" value="RNaseD_exo"/>
    <property type="match status" value="1"/>
</dbReference>
<proteinExistence type="predicted"/>
<dbReference type="KEGG" id="cvt:B843_07860"/>
<dbReference type="PANTHER" id="PTHR47649">
    <property type="entry name" value="RIBONUCLEASE D"/>
    <property type="match status" value="1"/>
</dbReference>
<dbReference type="Gene3D" id="3.30.420.10">
    <property type="entry name" value="Ribonuclease H-like superfamily/Ribonuclease H"/>
    <property type="match status" value="1"/>
</dbReference>
<dbReference type="PROSITE" id="PS50967">
    <property type="entry name" value="HRDC"/>
    <property type="match status" value="1"/>
</dbReference>
<evidence type="ECO:0000313" key="2">
    <source>
        <dbReference type="EMBL" id="AHI22957.1"/>
    </source>
</evidence>
<dbReference type="SUPFAM" id="SSF47819">
    <property type="entry name" value="HRDC-like"/>
    <property type="match status" value="1"/>
</dbReference>
<reference evidence="2 3" key="1">
    <citation type="submission" date="2013-02" db="EMBL/GenBank/DDBJ databases">
        <title>The complete genome sequence of Corynebacterium vitaeruminis DSM 20294.</title>
        <authorList>
            <person name="Ruckert C."/>
            <person name="Albersmeier A."/>
            <person name="Kalinowski J."/>
        </authorList>
    </citation>
    <scope>NUCLEOTIDE SEQUENCE [LARGE SCALE GENOMIC DNA]</scope>
    <source>
        <strain evidence="3">ATCC 10234</strain>
    </source>
</reference>
<dbReference type="Gene3D" id="1.10.150.80">
    <property type="entry name" value="HRDC domain"/>
    <property type="match status" value="2"/>
</dbReference>
<dbReference type="HOGENOM" id="CLU_042387_3_0_11"/>
<dbReference type="PANTHER" id="PTHR47649:SF1">
    <property type="entry name" value="RIBONUCLEASE D"/>
    <property type="match status" value="1"/>
</dbReference>
<feature type="domain" description="HRDC" evidence="1">
    <location>
        <begin position="222"/>
        <end position="301"/>
    </location>
</feature>
<dbReference type="SMART" id="SM00474">
    <property type="entry name" value="35EXOc"/>
    <property type="match status" value="1"/>
</dbReference>
<sequence>MSFIARRPAEGTPALLHTGEEVARAAGALGAGHGPIAIDVERAGAYLFRDEACLIQLRREGAGSFLLDPLRAGQAIENELAPVLNDAEWILHSATSDLPSLFDLGLRPAALFDTELAGRFGGFERVNLAALVDEFCDVTLLKQHGNENWSVRPLPQSWLNYAALDVEYLIPLADGLREDLDASDKLDWFYDECDYIVDRYRHGDPHPTKQWSDTKGISRLKKRKSLQIARLLWQRRFDIARDRNIAVSRVLKDKTLVAIAEQAPRSYQQLKRVPFYSEQVRQHASVWLDVVRDVEQQDPAGFPSRAELRPAEELPDVRALKNQYPDTWESMQDARDMVYDLGRELEIPAENILKPAILKTTIWEARDGGVDIARALTRRGARRWQVELTAPIIAEALGF</sequence>
<dbReference type="AlphaFoldDB" id="W5Y190"/>
<protein>
    <submittedName>
        <fullName evidence="2">Ribonuclease D protein</fullName>
    </submittedName>
</protein>
<accession>W5Y190</accession>
<dbReference type="Pfam" id="PF18305">
    <property type="entry name" value="DNA_pol_A_exoN"/>
    <property type="match status" value="1"/>
</dbReference>
<evidence type="ECO:0000313" key="3">
    <source>
        <dbReference type="Proteomes" id="UP000019222"/>
    </source>
</evidence>
<dbReference type="SUPFAM" id="SSF53098">
    <property type="entry name" value="Ribonuclease H-like"/>
    <property type="match status" value="1"/>
</dbReference>
<dbReference type="GO" id="GO:0000166">
    <property type="term" value="F:nucleotide binding"/>
    <property type="evidence" value="ECO:0007669"/>
    <property type="project" value="InterPro"/>
</dbReference>
<evidence type="ECO:0000259" key="1">
    <source>
        <dbReference type="PROSITE" id="PS50967"/>
    </source>
</evidence>
<dbReference type="InterPro" id="IPR041605">
    <property type="entry name" value="Exo_C"/>
</dbReference>
<dbReference type="InterPro" id="IPR051086">
    <property type="entry name" value="RNase_D-like"/>
</dbReference>
<dbReference type="SMART" id="SM00341">
    <property type="entry name" value="HRDC"/>
    <property type="match status" value="1"/>
</dbReference>
<dbReference type="eggNOG" id="COG0349">
    <property type="taxonomic scope" value="Bacteria"/>
</dbReference>
<dbReference type="Pfam" id="PF00570">
    <property type="entry name" value="HRDC"/>
    <property type="match status" value="1"/>
</dbReference>
<dbReference type="Pfam" id="PF01612">
    <property type="entry name" value="DNA_pol_A_exo1"/>
    <property type="match status" value="1"/>
</dbReference>
<dbReference type="InterPro" id="IPR044876">
    <property type="entry name" value="HRDC_dom_sf"/>
</dbReference>
<keyword evidence="3" id="KW-1185">Reference proteome</keyword>
<dbReference type="InterPro" id="IPR010997">
    <property type="entry name" value="HRDC-like_sf"/>
</dbReference>
<dbReference type="Proteomes" id="UP000019222">
    <property type="component" value="Chromosome"/>
</dbReference>
<dbReference type="EMBL" id="CP004353">
    <property type="protein sequence ID" value="AHI22957.1"/>
    <property type="molecule type" value="Genomic_DNA"/>
</dbReference>
<dbReference type="GO" id="GO:0008408">
    <property type="term" value="F:3'-5' exonuclease activity"/>
    <property type="evidence" value="ECO:0007669"/>
    <property type="project" value="InterPro"/>
</dbReference>
<gene>
    <name evidence="2" type="ORF">B843_07860</name>
</gene>